<dbReference type="AlphaFoldDB" id="A0A2C6Y4T7"/>
<dbReference type="PRINTS" id="PR00344">
    <property type="entry name" value="BCTRLSENSOR"/>
</dbReference>
<dbReference type="InterPro" id="IPR050351">
    <property type="entry name" value="BphY/WalK/GraS-like"/>
</dbReference>
<dbReference type="PANTHER" id="PTHR45453:SF1">
    <property type="entry name" value="PHOSPHATE REGULON SENSOR PROTEIN PHOR"/>
    <property type="match status" value="1"/>
</dbReference>
<dbReference type="InterPro" id="IPR003594">
    <property type="entry name" value="HATPase_dom"/>
</dbReference>
<comment type="subcellular location">
    <subcellularLocation>
        <location evidence="2">Cell membrane</location>
    </subcellularLocation>
</comment>
<feature type="transmembrane region" description="Helical" evidence="12">
    <location>
        <begin position="12"/>
        <end position="32"/>
    </location>
</feature>
<dbReference type="PROSITE" id="PS50109">
    <property type="entry name" value="HIS_KIN"/>
    <property type="match status" value="1"/>
</dbReference>
<dbReference type="Gene3D" id="3.30.565.10">
    <property type="entry name" value="Histidine kinase-like ATPase, C-terminal domain"/>
    <property type="match status" value="1"/>
</dbReference>
<dbReference type="SUPFAM" id="SSF55785">
    <property type="entry name" value="PYP-like sensor domain (PAS domain)"/>
    <property type="match status" value="1"/>
</dbReference>
<keyword evidence="10" id="KW-0902">Two-component regulatory system</keyword>
<evidence type="ECO:0000256" key="2">
    <source>
        <dbReference type="ARBA" id="ARBA00004236"/>
    </source>
</evidence>
<dbReference type="InterPro" id="IPR036890">
    <property type="entry name" value="HATPase_C_sf"/>
</dbReference>
<reference evidence="14 15" key="1">
    <citation type="submission" date="2017-10" db="EMBL/GenBank/DDBJ databases">
        <authorList>
            <person name="Banno H."/>
            <person name="Chua N.-H."/>
        </authorList>
    </citation>
    <scope>NUCLEOTIDE SEQUENCE [LARGE SCALE GENOMIC DNA]</scope>
    <source>
        <strain evidence="14 15">YW11</strain>
    </source>
</reference>
<dbReference type="InterPro" id="IPR013656">
    <property type="entry name" value="PAS_4"/>
</dbReference>
<dbReference type="GO" id="GO:0005886">
    <property type="term" value="C:plasma membrane"/>
    <property type="evidence" value="ECO:0007669"/>
    <property type="project" value="UniProtKB-SubCell"/>
</dbReference>
<keyword evidence="12" id="KW-1133">Transmembrane helix</keyword>
<dbReference type="PANTHER" id="PTHR45453">
    <property type="entry name" value="PHOSPHATE REGULON SENSOR PROTEIN PHOR"/>
    <property type="match status" value="1"/>
</dbReference>
<dbReference type="SMART" id="SM00387">
    <property type="entry name" value="HATPase_c"/>
    <property type="match status" value="1"/>
</dbReference>
<evidence type="ECO:0000256" key="12">
    <source>
        <dbReference type="SAM" id="Phobius"/>
    </source>
</evidence>
<dbReference type="GO" id="GO:0004721">
    <property type="term" value="F:phosphoprotein phosphatase activity"/>
    <property type="evidence" value="ECO:0007669"/>
    <property type="project" value="TreeGrafter"/>
</dbReference>
<comment type="catalytic activity">
    <reaction evidence="1">
        <text>ATP + protein L-histidine = ADP + protein N-phospho-L-histidine.</text>
        <dbReference type="EC" id="2.7.13.3"/>
    </reaction>
</comment>
<dbReference type="EC" id="2.7.13.3" evidence="3"/>
<dbReference type="GO" id="GO:0005524">
    <property type="term" value="F:ATP binding"/>
    <property type="evidence" value="ECO:0007669"/>
    <property type="project" value="UniProtKB-KW"/>
</dbReference>
<dbReference type="Gene3D" id="1.10.287.130">
    <property type="match status" value="1"/>
</dbReference>
<dbReference type="GO" id="GO:0000155">
    <property type="term" value="F:phosphorelay sensor kinase activity"/>
    <property type="evidence" value="ECO:0007669"/>
    <property type="project" value="InterPro"/>
</dbReference>
<evidence type="ECO:0000259" key="13">
    <source>
        <dbReference type="PROSITE" id="PS50109"/>
    </source>
</evidence>
<evidence type="ECO:0000256" key="1">
    <source>
        <dbReference type="ARBA" id="ARBA00000085"/>
    </source>
</evidence>
<dbReference type="Pfam" id="PF08448">
    <property type="entry name" value="PAS_4"/>
    <property type="match status" value="1"/>
</dbReference>
<evidence type="ECO:0000256" key="5">
    <source>
        <dbReference type="ARBA" id="ARBA00022553"/>
    </source>
</evidence>
<comment type="caution">
    <text evidence="14">The sequence shown here is derived from an EMBL/GenBank/DDBJ whole genome shotgun (WGS) entry which is preliminary data.</text>
</comment>
<keyword evidence="5" id="KW-0597">Phosphoprotein</keyword>
<keyword evidence="9" id="KW-0067">ATP-binding</keyword>
<keyword evidence="7" id="KW-0547">Nucleotide-binding</keyword>
<evidence type="ECO:0000256" key="7">
    <source>
        <dbReference type="ARBA" id="ARBA00022741"/>
    </source>
</evidence>
<dbReference type="EMBL" id="PDNU01000007">
    <property type="protein sequence ID" value="PHK95812.1"/>
    <property type="molecule type" value="Genomic_DNA"/>
</dbReference>
<keyword evidence="4" id="KW-1003">Cell membrane</keyword>
<protein>
    <recommendedName>
        <fullName evidence="3">histidine kinase</fullName>
        <ecNumber evidence="3">2.7.13.3</ecNumber>
    </recommendedName>
</protein>
<dbReference type="SUPFAM" id="SSF47384">
    <property type="entry name" value="Homodimeric domain of signal transducing histidine kinase"/>
    <property type="match status" value="1"/>
</dbReference>
<evidence type="ECO:0000256" key="3">
    <source>
        <dbReference type="ARBA" id="ARBA00012438"/>
    </source>
</evidence>
<sequence length="463" mass="49116">MMDEERPAPLRWLGSAALIGGVPVLLLALMALSGKADPGAALLAMALTALAALALARRWLGNLARLAAVLRRAAAGEGDWPGPPSAPPLLPALAEVSQGVARLARSLAERGELLERMRRADAAILESLPDPLLVLGADRAALRANAAARALFGARAAEAGPLAGDAAALLRHPALAGAVDRALAEGTRQAADVVLPVPVPRELAAQVIPLDPPLFDGGRLVVLLSDRTRERAVERMRADFVANASHELRTPLASLMGFIETLRGPARDDPEARARFLDIMAEQSERMRRLIEDLLGLSRIELAEHQAPTDRVALAVLARGEAEAMAPILASRHVSLSLELDEAAIAAPADAEQLAQVLRNLLENAVRHGQQGGEVKLAVARQGGARPGVTMSVTDDGPGIAREHIPRLTERFYRVDKARSRHAGGTGLGLAIVKHIVNRHRGQLHIESREGEGATFKVWLPAE</sequence>
<feature type="domain" description="Histidine kinase" evidence="13">
    <location>
        <begin position="243"/>
        <end position="463"/>
    </location>
</feature>
<evidence type="ECO:0000313" key="14">
    <source>
        <dbReference type="EMBL" id="PHK95812.1"/>
    </source>
</evidence>
<keyword evidence="8 14" id="KW-0418">Kinase</keyword>
<evidence type="ECO:0000313" key="15">
    <source>
        <dbReference type="Proteomes" id="UP000223527"/>
    </source>
</evidence>
<evidence type="ECO:0000256" key="4">
    <source>
        <dbReference type="ARBA" id="ARBA00022475"/>
    </source>
</evidence>
<dbReference type="FunFam" id="1.10.287.130:FF:000008">
    <property type="entry name" value="Two-component sensor histidine kinase"/>
    <property type="match status" value="1"/>
</dbReference>
<keyword evidence="6" id="KW-0808">Transferase</keyword>
<organism evidence="14 15">
    <name type="scientific">Teichococcus rhizosphaerae</name>
    <dbReference type="NCBI Taxonomy" id="1335062"/>
    <lineage>
        <taxon>Bacteria</taxon>
        <taxon>Pseudomonadati</taxon>
        <taxon>Pseudomonadota</taxon>
        <taxon>Alphaproteobacteria</taxon>
        <taxon>Acetobacterales</taxon>
        <taxon>Roseomonadaceae</taxon>
        <taxon>Roseomonas</taxon>
    </lineage>
</organism>
<dbReference type="Proteomes" id="UP000223527">
    <property type="component" value="Unassembled WGS sequence"/>
</dbReference>
<dbReference type="OrthoDB" id="9813151at2"/>
<dbReference type="InterPro" id="IPR003661">
    <property type="entry name" value="HisK_dim/P_dom"/>
</dbReference>
<dbReference type="Pfam" id="PF00512">
    <property type="entry name" value="HisKA"/>
    <property type="match status" value="1"/>
</dbReference>
<keyword evidence="15" id="KW-1185">Reference proteome</keyword>
<dbReference type="FunFam" id="3.30.565.10:FF:000006">
    <property type="entry name" value="Sensor histidine kinase WalK"/>
    <property type="match status" value="1"/>
</dbReference>
<evidence type="ECO:0000256" key="6">
    <source>
        <dbReference type="ARBA" id="ARBA00022679"/>
    </source>
</evidence>
<evidence type="ECO:0000256" key="10">
    <source>
        <dbReference type="ARBA" id="ARBA00023012"/>
    </source>
</evidence>
<feature type="transmembrane region" description="Helical" evidence="12">
    <location>
        <begin position="38"/>
        <end position="56"/>
    </location>
</feature>
<dbReference type="Gene3D" id="3.30.450.20">
    <property type="entry name" value="PAS domain"/>
    <property type="match status" value="1"/>
</dbReference>
<dbReference type="InterPro" id="IPR005467">
    <property type="entry name" value="His_kinase_dom"/>
</dbReference>
<evidence type="ECO:0000256" key="8">
    <source>
        <dbReference type="ARBA" id="ARBA00022777"/>
    </source>
</evidence>
<dbReference type="Pfam" id="PF02518">
    <property type="entry name" value="HATPase_c"/>
    <property type="match status" value="1"/>
</dbReference>
<accession>A0A2C6Y4T7</accession>
<dbReference type="CDD" id="cd00075">
    <property type="entry name" value="HATPase"/>
    <property type="match status" value="1"/>
</dbReference>
<name>A0A2C6Y4T7_9PROT</name>
<dbReference type="InterPro" id="IPR004358">
    <property type="entry name" value="Sig_transdc_His_kin-like_C"/>
</dbReference>
<keyword evidence="11 12" id="KW-0472">Membrane</keyword>
<keyword evidence="12" id="KW-0812">Transmembrane</keyword>
<gene>
    <name evidence="14" type="ORF">CR162_06515</name>
</gene>
<evidence type="ECO:0000256" key="11">
    <source>
        <dbReference type="ARBA" id="ARBA00023136"/>
    </source>
</evidence>
<dbReference type="SUPFAM" id="SSF55874">
    <property type="entry name" value="ATPase domain of HSP90 chaperone/DNA topoisomerase II/histidine kinase"/>
    <property type="match status" value="1"/>
</dbReference>
<evidence type="ECO:0000256" key="9">
    <source>
        <dbReference type="ARBA" id="ARBA00022840"/>
    </source>
</evidence>
<dbReference type="InterPro" id="IPR035965">
    <property type="entry name" value="PAS-like_dom_sf"/>
</dbReference>
<dbReference type="SMART" id="SM00388">
    <property type="entry name" value="HisKA"/>
    <property type="match status" value="1"/>
</dbReference>
<dbReference type="CDD" id="cd00082">
    <property type="entry name" value="HisKA"/>
    <property type="match status" value="1"/>
</dbReference>
<dbReference type="GO" id="GO:0016036">
    <property type="term" value="P:cellular response to phosphate starvation"/>
    <property type="evidence" value="ECO:0007669"/>
    <property type="project" value="TreeGrafter"/>
</dbReference>
<dbReference type="InterPro" id="IPR036097">
    <property type="entry name" value="HisK_dim/P_sf"/>
</dbReference>
<proteinExistence type="predicted"/>